<dbReference type="InterPro" id="IPR014719">
    <property type="entry name" value="Ribosomal_bL12_C/ClpS-like"/>
</dbReference>
<dbReference type="HAMAP" id="MF_00302">
    <property type="entry name" value="ClpS"/>
    <property type="match status" value="1"/>
</dbReference>
<dbReference type="GO" id="GO:0008233">
    <property type="term" value="F:peptidase activity"/>
    <property type="evidence" value="ECO:0007669"/>
    <property type="project" value="UniProtKB-KW"/>
</dbReference>
<dbReference type="SUPFAM" id="SSF54736">
    <property type="entry name" value="ClpS-like"/>
    <property type="match status" value="1"/>
</dbReference>
<sequence length="99" mass="11338">MANEFEVELDNDIQLEEPKKYKVFLLNDDYSTMDFVIDVLVKVFRKGQEEAAQIMLTIHNKGKALCGVYTHEIAATKVAQVTKMAREKGFPLKALMEKE</sequence>
<accession>A0A347TMW4</accession>
<dbReference type="PANTHER" id="PTHR33473">
    <property type="entry name" value="ATP-DEPENDENT CLP PROTEASE ADAPTER PROTEIN CLPS1, CHLOROPLASTIC"/>
    <property type="match status" value="1"/>
</dbReference>
<evidence type="ECO:0000313" key="5">
    <source>
        <dbReference type="Proteomes" id="UP000224740"/>
    </source>
</evidence>
<dbReference type="KEGG" id="amar:AMRN_2230"/>
<dbReference type="Gene3D" id="3.30.1390.10">
    <property type="match status" value="1"/>
</dbReference>
<evidence type="ECO:0000259" key="2">
    <source>
        <dbReference type="Pfam" id="PF02617"/>
    </source>
</evidence>
<comment type="similarity">
    <text evidence="1">Belongs to the ClpS family.</text>
</comment>
<dbReference type="PANTHER" id="PTHR33473:SF19">
    <property type="entry name" value="ATP-DEPENDENT CLP PROTEASE ADAPTER PROTEIN CLPS"/>
    <property type="match status" value="1"/>
</dbReference>
<keyword evidence="5" id="KW-1185">Reference proteome</keyword>
<dbReference type="FunFam" id="3.30.1390.10:FF:000002">
    <property type="entry name" value="ATP-dependent Clp protease adapter protein ClpS"/>
    <property type="match status" value="1"/>
</dbReference>
<dbReference type="NCBIfam" id="NF000672">
    <property type="entry name" value="PRK00033.1-5"/>
    <property type="match status" value="1"/>
</dbReference>
<keyword evidence="3" id="KW-0378">Hydrolase</keyword>
<reference evidence="5" key="1">
    <citation type="submission" date="2017-09" db="EMBL/GenBank/DDBJ databases">
        <title>Arcobacter canalis sp. nov., a new species isolated from a water canal contaminated with urban sewage.</title>
        <authorList>
            <person name="Perez-Cataluna A."/>
            <person name="Salas-Masso N."/>
            <person name="Figueras M.J."/>
        </authorList>
    </citation>
    <scope>NUCLEOTIDE SEQUENCE [LARGE SCALE GENOMIC DNA]</scope>
    <source>
        <strain evidence="5">CECT 7727</strain>
    </source>
</reference>
<reference evidence="4" key="2">
    <citation type="submission" date="2017-09" db="EMBL/GenBank/DDBJ databases">
        <authorList>
            <person name="Perez-Cataluna A."/>
            <person name="Figueras M.J."/>
            <person name="Salas-Masso N."/>
        </authorList>
    </citation>
    <scope>NUCLEOTIDE SEQUENCE</scope>
    <source>
        <strain evidence="4">CECT 7727</strain>
    </source>
</reference>
<proteinExistence type="inferred from homology"/>
<dbReference type="EMBL" id="CP032101">
    <property type="protein sequence ID" value="AXX87942.1"/>
    <property type="molecule type" value="Genomic_DNA"/>
</dbReference>
<dbReference type="Pfam" id="PF02617">
    <property type="entry name" value="ClpS"/>
    <property type="match status" value="1"/>
</dbReference>
<evidence type="ECO:0000256" key="1">
    <source>
        <dbReference type="HAMAP-Rule" id="MF_00302"/>
    </source>
</evidence>
<dbReference type="InterPro" id="IPR022935">
    <property type="entry name" value="ClpS"/>
</dbReference>
<organism evidence="3 6">
    <name type="scientific">Malaciobacter marinus</name>
    <dbReference type="NCBI Taxonomy" id="505249"/>
    <lineage>
        <taxon>Bacteria</taxon>
        <taxon>Pseudomonadati</taxon>
        <taxon>Campylobacterota</taxon>
        <taxon>Epsilonproteobacteria</taxon>
        <taxon>Campylobacterales</taxon>
        <taxon>Arcobacteraceae</taxon>
        <taxon>Malaciobacter</taxon>
    </lineage>
</organism>
<gene>
    <name evidence="1 3" type="primary">clpS</name>
    <name evidence="3" type="ORF">AMRN_2230</name>
    <name evidence="4" type="ORF">CPH92_03425</name>
</gene>
<keyword evidence="3" id="KW-0645">Protease</keyword>
<feature type="domain" description="Adaptor protein ClpS core" evidence="2">
    <location>
        <begin position="16"/>
        <end position="94"/>
    </location>
</feature>
<name>A0A347TMW4_9BACT</name>
<protein>
    <recommendedName>
        <fullName evidence="1">ATP-dependent Clp protease adapter protein ClpS</fullName>
    </recommendedName>
</protein>
<dbReference type="GO" id="GO:0030163">
    <property type="term" value="P:protein catabolic process"/>
    <property type="evidence" value="ECO:0007669"/>
    <property type="project" value="InterPro"/>
</dbReference>
<evidence type="ECO:0000313" key="6">
    <source>
        <dbReference type="Proteomes" id="UP000264693"/>
    </source>
</evidence>
<evidence type="ECO:0000313" key="4">
    <source>
        <dbReference type="EMBL" id="PHO15996.1"/>
    </source>
</evidence>
<evidence type="ECO:0000313" key="3">
    <source>
        <dbReference type="EMBL" id="AXX87942.1"/>
    </source>
</evidence>
<dbReference type="InterPro" id="IPR003769">
    <property type="entry name" value="ClpS_core"/>
</dbReference>
<dbReference type="AlphaFoldDB" id="A0A347TMW4"/>
<dbReference type="Proteomes" id="UP000224740">
    <property type="component" value="Unassembled WGS sequence"/>
</dbReference>
<reference evidence="3 6" key="3">
    <citation type="submission" date="2018-08" db="EMBL/GenBank/DDBJ databases">
        <title>Complete genome of the Arcobacter marinus type strain JCM 15502.</title>
        <authorList>
            <person name="Miller W.G."/>
            <person name="Yee E."/>
            <person name="Huynh S."/>
            <person name="Parker C.T."/>
        </authorList>
    </citation>
    <scope>NUCLEOTIDE SEQUENCE [LARGE SCALE GENOMIC DNA]</scope>
    <source>
        <strain evidence="3 6">JCM 15502</strain>
    </source>
</reference>
<comment type="subunit">
    <text evidence="1">Binds to the N-terminal domain of the chaperone ClpA.</text>
</comment>
<dbReference type="RefSeq" id="WP_099310385.1">
    <property type="nucleotide sequence ID" value="NZ_CP032101.1"/>
</dbReference>
<comment type="function">
    <text evidence="1">Involved in the modulation of the specificity of the ClpAP-mediated ATP-dependent protein degradation.</text>
</comment>
<dbReference type="EMBL" id="NXAO01000015">
    <property type="protein sequence ID" value="PHO15996.1"/>
    <property type="molecule type" value="Genomic_DNA"/>
</dbReference>
<dbReference type="Proteomes" id="UP000264693">
    <property type="component" value="Chromosome"/>
</dbReference>
<dbReference type="GO" id="GO:0006508">
    <property type="term" value="P:proteolysis"/>
    <property type="evidence" value="ECO:0007669"/>
    <property type="project" value="UniProtKB-UniRule"/>
</dbReference>